<dbReference type="EMBL" id="CM046109">
    <property type="protein sequence ID" value="KAI8442336.1"/>
    <property type="molecule type" value="Genomic_DNA"/>
</dbReference>
<protein>
    <submittedName>
        <fullName evidence="1">Uncharacterized protein</fullName>
    </submittedName>
</protein>
<keyword evidence="2" id="KW-1185">Reference proteome</keyword>
<comment type="caution">
    <text evidence="1">The sequence shown here is derived from an EMBL/GenBank/DDBJ whole genome shotgun (WGS) entry which is preliminary data.</text>
</comment>
<organism evidence="1 2">
    <name type="scientific">Choristoneura fumiferana</name>
    <name type="common">Spruce budworm moth</name>
    <name type="synonym">Archips fumiferana</name>
    <dbReference type="NCBI Taxonomy" id="7141"/>
    <lineage>
        <taxon>Eukaryota</taxon>
        <taxon>Metazoa</taxon>
        <taxon>Ecdysozoa</taxon>
        <taxon>Arthropoda</taxon>
        <taxon>Hexapoda</taxon>
        <taxon>Insecta</taxon>
        <taxon>Pterygota</taxon>
        <taxon>Neoptera</taxon>
        <taxon>Endopterygota</taxon>
        <taxon>Lepidoptera</taxon>
        <taxon>Glossata</taxon>
        <taxon>Ditrysia</taxon>
        <taxon>Tortricoidea</taxon>
        <taxon>Tortricidae</taxon>
        <taxon>Tortricinae</taxon>
        <taxon>Choristoneura</taxon>
    </lineage>
</organism>
<gene>
    <name evidence="1" type="ORF">MSG28_005867</name>
</gene>
<evidence type="ECO:0000313" key="2">
    <source>
        <dbReference type="Proteomes" id="UP001064048"/>
    </source>
</evidence>
<dbReference type="Proteomes" id="UP001064048">
    <property type="component" value="Chromosome 9"/>
</dbReference>
<evidence type="ECO:0000313" key="1">
    <source>
        <dbReference type="EMBL" id="KAI8442336.1"/>
    </source>
</evidence>
<name>A0ACC0L1V5_CHOFU</name>
<sequence length="631" mass="72127">MFLLILMCISFINNGYAYNFDGDFVKDFLQRLERPATVVSHLSLTKKEHVLHSKIFFASNRQFQIASDTAHTGNEHVVHLLDCKNNYTWEFLNNAINNKMIRNQARWLLLLEDDFGDDSNSVQNNDYKSDIECRLHDIYIAMDREIYIALQRQNYVELFSVYKIKRHLPLIWENHGYWSKGGFNRPRPEPLAMRRRNLRGADVVAATVILDNRTLEHMPDYLHREKDTLTKLMYYMTIHLVEWVNGTRVLNRTGSWGYRQPDGRYDGVVREMQEGRADLSGSVMIPTIERSRYMNFVLPPAPVEAKFIFRKPALASVTNIYVLPFSIGVWMFLLVLILVSTLTLFLSYYREEVINPRYNMPWPQKLVEGLFETLCLVFQQGTASDPISITGRQILLLGLMAYMFLFTAYSANVVALLQSPTNDINSVEALLGAPLVCGAQDVLYNRNMFLHETRPIHRALSTLKILPQGENAYLSVDEGIRKVREGMYAFHVELTAGYDQIQKTFLEDEKCNLGAIKFMSITYPYLALAEGSPIKEQLRIGANRIMESGVQHRTVRRMLPAAPSCGAGAAVFSAVRLRDVAPALRCLLALAALAVMLAALELLARRRERRMEKKKAVADLPPVDISENIIS</sequence>
<accession>A0ACC0L1V5</accession>
<reference evidence="1 2" key="1">
    <citation type="journal article" date="2022" name="Genome Biol. Evol.">
        <title>The Spruce Budworm Genome: Reconstructing the Evolutionary History of Antifreeze Proteins.</title>
        <authorList>
            <person name="Beliveau C."/>
            <person name="Gagne P."/>
            <person name="Picq S."/>
            <person name="Vernygora O."/>
            <person name="Keeling C.I."/>
            <person name="Pinkney K."/>
            <person name="Doucet D."/>
            <person name="Wen F."/>
            <person name="Johnston J.S."/>
            <person name="Maaroufi H."/>
            <person name="Boyle B."/>
            <person name="Laroche J."/>
            <person name="Dewar K."/>
            <person name="Juretic N."/>
            <person name="Blackburn G."/>
            <person name="Nisole A."/>
            <person name="Brunet B."/>
            <person name="Brandao M."/>
            <person name="Lumley L."/>
            <person name="Duan J."/>
            <person name="Quan G."/>
            <person name="Lucarotti C.J."/>
            <person name="Roe A.D."/>
            <person name="Sperling F.A.H."/>
            <person name="Levesque R.C."/>
            <person name="Cusson M."/>
        </authorList>
    </citation>
    <scope>NUCLEOTIDE SEQUENCE [LARGE SCALE GENOMIC DNA]</scope>
    <source>
        <strain evidence="1">Glfc:IPQL:Cfum</strain>
    </source>
</reference>
<proteinExistence type="predicted"/>